<protein>
    <submittedName>
        <fullName evidence="1">Uncharacterized protein</fullName>
    </submittedName>
</protein>
<gene>
    <name evidence="1" type="ORF">O181_014918</name>
</gene>
<proteinExistence type="predicted"/>
<evidence type="ECO:0000313" key="1">
    <source>
        <dbReference type="EMBL" id="MBW0475203.1"/>
    </source>
</evidence>
<keyword evidence="2" id="KW-1185">Reference proteome</keyword>
<dbReference type="AlphaFoldDB" id="A0A9Q3C1G9"/>
<dbReference type="EMBL" id="AVOT02004022">
    <property type="protein sequence ID" value="MBW0475203.1"/>
    <property type="molecule type" value="Genomic_DNA"/>
</dbReference>
<name>A0A9Q3C1G9_9BASI</name>
<dbReference type="Proteomes" id="UP000765509">
    <property type="component" value="Unassembled WGS sequence"/>
</dbReference>
<organism evidence="1 2">
    <name type="scientific">Austropuccinia psidii MF-1</name>
    <dbReference type="NCBI Taxonomy" id="1389203"/>
    <lineage>
        <taxon>Eukaryota</taxon>
        <taxon>Fungi</taxon>
        <taxon>Dikarya</taxon>
        <taxon>Basidiomycota</taxon>
        <taxon>Pucciniomycotina</taxon>
        <taxon>Pucciniomycetes</taxon>
        <taxon>Pucciniales</taxon>
        <taxon>Sphaerophragmiaceae</taxon>
        <taxon>Austropuccinia</taxon>
    </lineage>
</organism>
<accession>A0A9Q3C1G9</accession>
<evidence type="ECO:0000313" key="2">
    <source>
        <dbReference type="Proteomes" id="UP000765509"/>
    </source>
</evidence>
<comment type="caution">
    <text evidence="1">The sequence shown here is derived from an EMBL/GenBank/DDBJ whole genome shotgun (WGS) entry which is preliminary data.</text>
</comment>
<sequence>MHVHGPNASNPTPYAGPGSQCFCLTLHMRFLQLGQVLNASHTMPYAGPRLQSFTCKSICRFRFAMLHMQVLMPNASHKLHKPILTPTASHAIAYAGPHSQCFT</sequence>
<reference evidence="1" key="1">
    <citation type="submission" date="2021-03" db="EMBL/GenBank/DDBJ databases">
        <title>Draft genome sequence of rust myrtle Austropuccinia psidii MF-1, a brazilian biotype.</title>
        <authorList>
            <person name="Quecine M.C."/>
            <person name="Pachon D.M.R."/>
            <person name="Bonatelli M.L."/>
            <person name="Correr F.H."/>
            <person name="Franceschini L.M."/>
            <person name="Leite T.F."/>
            <person name="Margarido G.R.A."/>
            <person name="Almeida C.A."/>
            <person name="Ferrarezi J.A."/>
            <person name="Labate C.A."/>
        </authorList>
    </citation>
    <scope>NUCLEOTIDE SEQUENCE</scope>
    <source>
        <strain evidence="1">MF-1</strain>
    </source>
</reference>